<reference evidence="4 5" key="1">
    <citation type="submission" date="2021-01" db="EMBL/GenBank/DDBJ databases">
        <title>Whole genome shotgun sequence of Actinoplanes durhamensis NBRC 14914.</title>
        <authorList>
            <person name="Komaki H."/>
            <person name="Tamura T."/>
        </authorList>
    </citation>
    <scope>NUCLEOTIDE SEQUENCE [LARGE SCALE GENOMIC DNA]</scope>
    <source>
        <strain evidence="4 5">NBRC 14914</strain>
    </source>
</reference>
<dbReference type="EMBL" id="BOML01000043">
    <property type="protein sequence ID" value="GIE04208.1"/>
    <property type="molecule type" value="Genomic_DNA"/>
</dbReference>
<feature type="region of interest" description="Disordered" evidence="1">
    <location>
        <begin position="321"/>
        <end position="382"/>
    </location>
</feature>
<evidence type="ECO:0000256" key="1">
    <source>
        <dbReference type="SAM" id="MobiDB-lite"/>
    </source>
</evidence>
<name>A0ABQ3Z310_9ACTN</name>
<accession>A0ABQ3Z310</accession>
<evidence type="ECO:0000256" key="3">
    <source>
        <dbReference type="SAM" id="SignalP"/>
    </source>
</evidence>
<keyword evidence="3" id="KW-0732">Signal</keyword>
<dbReference type="Proteomes" id="UP000637628">
    <property type="component" value="Unassembled WGS sequence"/>
</dbReference>
<gene>
    <name evidence="4" type="ORF">Adu01nite_55580</name>
</gene>
<organism evidence="4 5">
    <name type="scientific">Paractinoplanes durhamensis</name>
    <dbReference type="NCBI Taxonomy" id="113563"/>
    <lineage>
        <taxon>Bacteria</taxon>
        <taxon>Bacillati</taxon>
        <taxon>Actinomycetota</taxon>
        <taxon>Actinomycetes</taxon>
        <taxon>Micromonosporales</taxon>
        <taxon>Micromonosporaceae</taxon>
        <taxon>Paractinoplanes</taxon>
    </lineage>
</organism>
<sequence length="418" mass="41532">MSLRNLGRVGLATFMVAGAVALGGAPAFAADVDLGVSVVDTDVVVSPAGTAALPGITVAGNGAVKPSSATLVIDLSALDETQVSASRGARGQVCREDTTTITCPLDQAALPGAGASAVFQYVGFVSQPGSVEGEAGAVTVSIVAAGDVDATNDSATFGVRIGFKTHGVDLAVAAPDVYNYDQLEGTVPVANPITPGKTGKLTVWVTNLNDTAVERFGLQIKLPENATFARSNDDFFGCVYSVGRQYATCGFSPVSGPIQPPSRPPMRNTTSQDFEITVSADVTGPVKLDGGIVEISSIRPGAIDLKPADNSATFSVIAGAAVSPTPGPSDSTEPTTDPSAGPSVSPSVSASATGPTSASPSASGGTGGQAGSDGDDDGGGLPTTGPAAFAMVGTGLAVIVVGVCLVVLTRRRRAGIEH</sequence>
<evidence type="ECO:0008006" key="6">
    <source>
        <dbReference type="Google" id="ProtNLM"/>
    </source>
</evidence>
<keyword evidence="2" id="KW-1133">Transmembrane helix</keyword>
<evidence type="ECO:0000256" key="2">
    <source>
        <dbReference type="SAM" id="Phobius"/>
    </source>
</evidence>
<feature type="signal peptide" evidence="3">
    <location>
        <begin position="1"/>
        <end position="29"/>
    </location>
</feature>
<feature type="transmembrane region" description="Helical" evidence="2">
    <location>
        <begin position="387"/>
        <end position="408"/>
    </location>
</feature>
<feature type="chain" id="PRO_5047400483" description="LPXTG cell wall anchor domain-containing protein" evidence="3">
    <location>
        <begin position="30"/>
        <end position="418"/>
    </location>
</feature>
<keyword evidence="2" id="KW-0472">Membrane</keyword>
<feature type="compositionally biased region" description="Low complexity" evidence="1">
    <location>
        <begin position="337"/>
        <end position="363"/>
    </location>
</feature>
<keyword evidence="5" id="KW-1185">Reference proteome</keyword>
<protein>
    <recommendedName>
        <fullName evidence="6">LPXTG cell wall anchor domain-containing protein</fullName>
    </recommendedName>
</protein>
<evidence type="ECO:0000313" key="4">
    <source>
        <dbReference type="EMBL" id="GIE04208.1"/>
    </source>
</evidence>
<keyword evidence="2" id="KW-0812">Transmembrane</keyword>
<evidence type="ECO:0000313" key="5">
    <source>
        <dbReference type="Proteomes" id="UP000637628"/>
    </source>
</evidence>
<dbReference type="RefSeq" id="WP_203730757.1">
    <property type="nucleotide sequence ID" value="NZ_BAAATX010000016.1"/>
</dbReference>
<comment type="caution">
    <text evidence="4">The sequence shown here is derived from an EMBL/GenBank/DDBJ whole genome shotgun (WGS) entry which is preliminary data.</text>
</comment>
<proteinExistence type="predicted"/>